<keyword evidence="3" id="KW-1185">Reference proteome</keyword>
<protein>
    <submittedName>
        <fullName evidence="2">Uncharacterized protein</fullName>
    </submittedName>
</protein>
<dbReference type="Proteomes" id="UP001383192">
    <property type="component" value="Unassembled WGS sequence"/>
</dbReference>
<gene>
    <name evidence="2" type="ORF">VNI00_006053</name>
</gene>
<comment type="caution">
    <text evidence="2">The sequence shown here is derived from an EMBL/GenBank/DDBJ whole genome shotgun (WGS) entry which is preliminary data.</text>
</comment>
<organism evidence="2 3">
    <name type="scientific">Paramarasmius palmivorus</name>
    <dbReference type="NCBI Taxonomy" id="297713"/>
    <lineage>
        <taxon>Eukaryota</taxon>
        <taxon>Fungi</taxon>
        <taxon>Dikarya</taxon>
        <taxon>Basidiomycota</taxon>
        <taxon>Agaricomycotina</taxon>
        <taxon>Agaricomycetes</taxon>
        <taxon>Agaricomycetidae</taxon>
        <taxon>Agaricales</taxon>
        <taxon>Marasmiineae</taxon>
        <taxon>Marasmiaceae</taxon>
        <taxon>Paramarasmius</taxon>
    </lineage>
</organism>
<proteinExistence type="predicted"/>
<name>A0AAW0DEE1_9AGAR</name>
<feature type="compositionally biased region" description="Basic and acidic residues" evidence="1">
    <location>
        <begin position="15"/>
        <end position="31"/>
    </location>
</feature>
<evidence type="ECO:0000313" key="2">
    <source>
        <dbReference type="EMBL" id="KAK7049447.1"/>
    </source>
</evidence>
<sequence length="117" mass="12618">MKEGRPPKHRKKNPKQKDPEPKSKKARKSDSVDPVYSSSSTGLYLPMPTAEHGSILFNFGAILSAATAYSAYSATLTHALSDMPPWLFAASIPTDASTSAPTPPHIFHTHSSTCSHI</sequence>
<feature type="region of interest" description="Disordered" evidence="1">
    <location>
        <begin position="1"/>
        <end position="43"/>
    </location>
</feature>
<dbReference type="EMBL" id="JAYKXP010000017">
    <property type="protein sequence ID" value="KAK7049447.1"/>
    <property type="molecule type" value="Genomic_DNA"/>
</dbReference>
<evidence type="ECO:0000313" key="3">
    <source>
        <dbReference type="Proteomes" id="UP001383192"/>
    </source>
</evidence>
<reference evidence="2 3" key="1">
    <citation type="submission" date="2024-01" db="EMBL/GenBank/DDBJ databases">
        <title>A draft genome for a cacao thread blight-causing isolate of Paramarasmius palmivorus.</title>
        <authorList>
            <person name="Baruah I.K."/>
            <person name="Bukari Y."/>
            <person name="Amoako-Attah I."/>
            <person name="Meinhardt L.W."/>
            <person name="Bailey B.A."/>
            <person name="Cohen S.P."/>
        </authorList>
    </citation>
    <scope>NUCLEOTIDE SEQUENCE [LARGE SCALE GENOMIC DNA]</scope>
    <source>
        <strain evidence="2 3">GH-12</strain>
    </source>
</reference>
<dbReference type="AlphaFoldDB" id="A0AAW0DEE1"/>
<accession>A0AAW0DEE1</accession>
<evidence type="ECO:0000256" key="1">
    <source>
        <dbReference type="SAM" id="MobiDB-lite"/>
    </source>
</evidence>